<feature type="transmembrane region" description="Helical" evidence="9">
    <location>
        <begin position="673"/>
        <end position="695"/>
    </location>
</feature>
<evidence type="ECO:0000256" key="8">
    <source>
        <dbReference type="SAM" id="MobiDB-lite"/>
    </source>
</evidence>
<evidence type="ECO:0000259" key="10">
    <source>
        <dbReference type="PROSITE" id="PS50893"/>
    </source>
</evidence>
<dbReference type="GO" id="GO:0140359">
    <property type="term" value="F:ABC-type transporter activity"/>
    <property type="evidence" value="ECO:0007669"/>
    <property type="project" value="InterPro"/>
</dbReference>
<dbReference type="SUPFAM" id="SSF52540">
    <property type="entry name" value="P-loop containing nucleoside triphosphate hydrolases"/>
    <property type="match status" value="1"/>
</dbReference>
<feature type="domain" description="ABC transporter" evidence="10">
    <location>
        <begin position="75"/>
        <end position="325"/>
    </location>
</feature>
<keyword evidence="4" id="KW-0547">Nucleotide-binding</keyword>
<dbReference type="PANTHER" id="PTHR48041:SF125">
    <property type="entry name" value="ABC TRANSPORTER G FAMILY"/>
    <property type="match status" value="1"/>
</dbReference>
<organism evidence="11 12">
    <name type="scientific">Tribonema minus</name>
    <dbReference type="NCBI Taxonomy" id="303371"/>
    <lineage>
        <taxon>Eukaryota</taxon>
        <taxon>Sar</taxon>
        <taxon>Stramenopiles</taxon>
        <taxon>Ochrophyta</taxon>
        <taxon>PX clade</taxon>
        <taxon>Xanthophyceae</taxon>
        <taxon>Tribonematales</taxon>
        <taxon>Tribonemataceae</taxon>
        <taxon>Tribonema</taxon>
    </lineage>
</organism>
<evidence type="ECO:0000256" key="5">
    <source>
        <dbReference type="ARBA" id="ARBA00022840"/>
    </source>
</evidence>
<dbReference type="Pfam" id="PF01061">
    <property type="entry name" value="ABC2_membrane"/>
    <property type="match status" value="1"/>
</dbReference>
<evidence type="ECO:0000313" key="11">
    <source>
        <dbReference type="EMBL" id="KAG5177382.1"/>
    </source>
</evidence>
<dbReference type="Gene3D" id="3.40.50.300">
    <property type="entry name" value="P-loop containing nucleotide triphosphate hydrolases"/>
    <property type="match status" value="1"/>
</dbReference>
<dbReference type="InterPro" id="IPR017871">
    <property type="entry name" value="ABC_transporter-like_CS"/>
</dbReference>
<feature type="region of interest" description="Disordered" evidence="8">
    <location>
        <begin position="1"/>
        <end position="23"/>
    </location>
</feature>
<dbReference type="InterPro" id="IPR003439">
    <property type="entry name" value="ABC_transporter-like_ATP-bd"/>
</dbReference>
<keyword evidence="12" id="KW-1185">Reference proteome</keyword>
<evidence type="ECO:0000256" key="4">
    <source>
        <dbReference type="ARBA" id="ARBA00022741"/>
    </source>
</evidence>
<proteinExistence type="predicted"/>
<accession>A0A835YP26</accession>
<sequence length="703" mass="77021">MKGAVSPERVDPDGWDVEGGAPPLQLRQLSDAGYDATASQKGSTRIQELSFLDLCYSIDAPTMGKQRVPRKDGERRRSSLFSRSRNGDAGGKAGEKAKMNILDHVSGEARSGEMLALMGPSGSGKTSLLNVLAQRVPSKNVHGGTYVDGKPLTKAFKRQMGFVFQDDLMLWNLTVRETMLFAAKLRLPQSIPLSEKEECVDDLIEKLGLTDCAHSIIGKESRRGVSGGERKRASIGVELVTAPAVLFLDEPTSGLDSSTALSIVTLLHQLARGGVIVVCSIHQPRANIFNQFDKVLLLVKGRIAYYGRQRDMVPYFSGLGLELPPATNAADWVLDLTAGTSGNNLLPNGMTITDAYAHGGLMDLTAGTSGNKLLPNGMTITDVYAHSVAGLDDGALKARGVPTADSIKVAETEFKDKKLSTSWVTTFWYQLRVLLERQGKQSRGEVFSGVNIFQILAVAVIASAVWFQSNNISDITGVFFFISIQQSFNALSSIMRVFPAERGLMMRERSTGSYRVGPYFLAKSFSDMALYVLFPAIYATLVYWCVGLRPSASAFVVYLVIFLSEIMAAQSVGMLISAAIKDFAAAQSFSFVLVLVIMLFGGFYVNNDRIPQGIRWIKYLSFLYWGYGALLVNEFEGRSFACNAEDEARYGGGDCPISGDDVLAVYDFQHIKVWQSLLVLWAMFLALRFMTYCVLRKTTKMHS</sequence>
<evidence type="ECO:0000256" key="6">
    <source>
        <dbReference type="ARBA" id="ARBA00022989"/>
    </source>
</evidence>
<keyword evidence="3 9" id="KW-0812">Transmembrane</keyword>
<dbReference type="EMBL" id="JAFCMP010000525">
    <property type="protein sequence ID" value="KAG5177382.1"/>
    <property type="molecule type" value="Genomic_DNA"/>
</dbReference>
<dbReference type="PANTHER" id="PTHR48041">
    <property type="entry name" value="ABC TRANSPORTER G FAMILY MEMBER 28"/>
    <property type="match status" value="1"/>
</dbReference>
<dbReference type="InterPro" id="IPR003593">
    <property type="entry name" value="AAA+_ATPase"/>
</dbReference>
<feature type="transmembrane region" description="Helical" evidence="9">
    <location>
        <begin position="555"/>
        <end position="580"/>
    </location>
</feature>
<dbReference type="GO" id="GO:0016887">
    <property type="term" value="F:ATP hydrolysis activity"/>
    <property type="evidence" value="ECO:0007669"/>
    <property type="project" value="InterPro"/>
</dbReference>
<feature type="transmembrane region" description="Helical" evidence="9">
    <location>
        <begin position="446"/>
        <end position="466"/>
    </location>
</feature>
<dbReference type="PROSITE" id="PS50893">
    <property type="entry name" value="ABC_TRANSPORTER_2"/>
    <property type="match status" value="1"/>
</dbReference>
<evidence type="ECO:0000256" key="1">
    <source>
        <dbReference type="ARBA" id="ARBA00004141"/>
    </source>
</evidence>
<protein>
    <submittedName>
        <fullName evidence="11">ATP-binding cassette superfamily</fullName>
    </submittedName>
</protein>
<dbReference type="Proteomes" id="UP000664859">
    <property type="component" value="Unassembled WGS sequence"/>
</dbReference>
<keyword evidence="7 9" id="KW-0472">Membrane</keyword>
<evidence type="ECO:0000256" key="7">
    <source>
        <dbReference type="ARBA" id="ARBA00023136"/>
    </source>
</evidence>
<feature type="transmembrane region" description="Helical" evidence="9">
    <location>
        <begin position="528"/>
        <end position="548"/>
    </location>
</feature>
<feature type="transmembrane region" description="Helical" evidence="9">
    <location>
        <begin position="478"/>
        <end position="498"/>
    </location>
</feature>
<reference evidence="11" key="1">
    <citation type="submission" date="2021-02" db="EMBL/GenBank/DDBJ databases">
        <title>First Annotated Genome of the Yellow-green Alga Tribonema minus.</title>
        <authorList>
            <person name="Mahan K.M."/>
        </authorList>
    </citation>
    <scope>NUCLEOTIDE SEQUENCE</scope>
    <source>
        <strain evidence="11">UTEX B ZZ1240</strain>
    </source>
</reference>
<comment type="subcellular location">
    <subcellularLocation>
        <location evidence="1">Membrane</location>
        <topology evidence="1">Multi-pass membrane protein</topology>
    </subcellularLocation>
</comment>
<dbReference type="AlphaFoldDB" id="A0A835YP26"/>
<dbReference type="GO" id="GO:0005524">
    <property type="term" value="F:ATP binding"/>
    <property type="evidence" value="ECO:0007669"/>
    <property type="project" value="UniProtKB-KW"/>
</dbReference>
<dbReference type="InterPro" id="IPR013525">
    <property type="entry name" value="ABC2_TM"/>
</dbReference>
<dbReference type="OrthoDB" id="66620at2759"/>
<evidence type="ECO:0000313" key="12">
    <source>
        <dbReference type="Proteomes" id="UP000664859"/>
    </source>
</evidence>
<dbReference type="Pfam" id="PF00005">
    <property type="entry name" value="ABC_tran"/>
    <property type="match status" value="1"/>
</dbReference>
<dbReference type="InterPro" id="IPR027417">
    <property type="entry name" value="P-loop_NTPase"/>
</dbReference>
<name>A0A835YP26_9STRA</name>
<dbReference type="PROSITE" id="PS00211">
    <property type="entry name" value="ABC_TRANSPORTER_1"/>
    <property type="match status" value="1"/>
</dbReference>
<dbReference type="SMART" id="SM00382">
    <property type="entry name" value="AAA"/>
    <property type="match status" value="1"/>
</dbReference>
<feature type="region of interest" description="Disordered" evidence="8">
    <location>
        <begin position="64"/>
        <end position="94"/>
    </location>
</feature>
<keyword evidence="5 11" id="KW-0067">ATP-binding</keyword>
<keyword evidence="2" id="KW-0813">Transport</keyword>
<gene>
    <name evidence="11" type="ORF">JKP88DRAFT_346955</name>
</gene>
<comment type="caution">
    <text evidence="11">The sequence shown here is derived from an EMBL/GenBank/DDBJ whole genome shotgun (WGS) entry which is preliminary data.</text>
</comment>
<dbReference type="GO" id="GO:0016020">
    <property type="term" value="C:membrane"/>
    <property type="evidence" value="ECO:0007669"/>
    <property type="project" value="UniProtKB-SubCell"/>
</dbReference>
<evidence type="ECO:0000256" key="3">
    <source>
        <dbReference type="ARBA" id="ARBA00022692"/>
    </source>
</evidence>
<evidence type="ECO:0000256" key="9">
    <source>
        <dbReference type="SAM" id="Phobius"/>
    </source>
</evidence>
<keyword evidence="6 9" id="KW-1133">Transmembrane helix</keyword>
<evidence type="ECO:0000256" key="2">
    <source>
        <dbReference type="ARBA" id="ARBA00022448"/>
    </source>
</evidence>
<feature type="transmembrane region" description="Helical" evidence="9">
    <location>
        <begin position="586"/>
        <end position="604"/>
    </location>
</feature>
<dbReference type="InterPro" id="IPR050352">
    <property type="entry name" value="ABCG_transporters"/>
</dbReference>
<feature type="transmembrane region" description="Helical" evidence="9">
    <location>
        <begin position="616"/>
        <end position="633"/>
    </location>
</feature>